<accession>A0A4Q9MW57</accession>
<organism evidence="2">
    <name type="scientific">Dichomitus squalens</name>
    <dbReference type="NCBI Taxonomy" id="114155"/>
    <lineage>
        <taxon>Eukaryota</taxon>
        <taxon>Fungi</taxon>
        <taxon>Dikarya</taxon>
        <taxon>Basidiomycota</taxon>
        <taxon>Agaricomycotina</taxon>
        <taxon>Agaricomycetes</taxon>
        <taxon>Polyporales</taxon>
        <taxon>Polyporaceae</taxon>
        <taxon>Dichomitus</taxon>
    </lineage>
</organism>
<feature type="region of interest" description="Disordered" evidence="1">
    <location>
        <begin position="42"/>
        <end position="64"/>
    </location>
</feature>
<gene>
    <name evidence="2" type="ORF">BD311DRAFT_26825</name>
</gene>
<name>A0A4Q9MW57_9APHY</name>
<dbReference type="AlphaFoldDB" id="A0A4Q9MW57"/>
<evidence type="ECO:0000313" key="2">
    <source>
        <dbReference type="EMBL" id="TBU32284.1"/>
    </source>
</evidence>
<protein>
    <submittedName>
        <fullName evidence="2">Uncharacterized protein</fullName>
    </submittedName>
</protein>
<dbReference type="EMBL" id="ML143395">
    <property type="protein sequence ID" value="TBU32284.1"/>
    <property type="molecule type" value="Genomic_DNA"/>
</dbReference>
<evidence type="ECO:0000256" key="1">
    <source>
        <dbReference type="SAM" id="MobiDB-lite"/>
    </source>
</evidence>
<proteinExistence type="predicted"/>
<reference evidence="2" key="1">
    <citation type="submission" date="2019-01" db="EMBL/GenBank/DDBJ databases">
        <title>Draft genome sequences of three monokaryotic isolates of the white-rot basidiomycete fungus Dichomitus squalens.</title>
        <authorList>
            <consortium name="DOE Joint Genome Institute"/>
            <person name="Lopez S.C."/>
            <person name="Andreopoulos B."/>
            <person name="Pangilinan J."/>
            <person name="Lipzen A."/>
            <person name="Riley R."/>
            <person name="Ahrendt S."/>
            <person name="Ng V."/>
            <person name="Barry K."/>
            <person name="Daum C."/>
            <person name="Grigoriev I.V."/>
            <person name="Hilden K.S."/>
            <person name="Makela M.R."/>
            <person name="de Vries R.P."/>
        </authorList>
    </citation>
    <scope>NUCLEOTIDE SEQUENCE [LARGE SCALE GENOMIC DNA]</scope>
    <source>
        <strain evidence="2">OM18370.1</strain>
    </source>
</reference>
<dbReference type="Proteomes" id="UP000292957">
    <property type="component" value="Unassembled WGS sequence"/>
</dbReference>
<sequence>MRCPALDGAPSLIARICTLSATRKASSRLPLSGGNFLSDIRLSDRSGSPAGSRGLPNWPSEGPPIRVNCRTPQVRHLIRKPLEDGLLRRTCRLYWPKRAWIFRHECRMAAPSAARGFDLGTGHDSDSSNLPACRSDCVDGRRLPSQITSRRSSSDKALDL</sequence>